<dbReference type="GO" id="GO:0005762">
    <property type="term" value="C:mitochondrial large ribosomal subunit"/>
    <property type="evidence" value="ECO:0007669"/>
    <property type="project" value="EnsemblFungi"/>
</dbReference>
<dbReference type="EMBL" id="KV453915">
    <property type="protein sequence ID" value="ODV77582.1"/>
    <property type="molecule type" value="Genomic_DNA"/>
</dbReference>
<dbReference type="Pfam" id="PF00276">
    <property type="entry name" value="Ribosomal_L23"/>
    <property type="match status" value="1"/>
</dbReference>
<dbReference type="Gene3D" id="3.30.70.330">
    <property type="match status" value="1"/>
</dbReference>
<dbReference type="InterPro" id="IPR013025">
    <property type="entry name" value="Ribosomal_uL23-like"/>
</dbReference>
<accession>A0A1E4SDW2</accession>
<dbReference type="PANTHER" id="PTHR12059:SF5">
    <property type="entry name" value="LARGE RIBOSOMAL SUBUNIT PROTEIN UL23M"/>
    <property type="match status" value="1"/>
</dbReference>
<dbReference type="InterPro" id="IPR012677">
    <property type="entry name" value="Nucleotide-bd_a/b_plait_sf"/>
</dbReference>
<keyword evidence="6" id="KW-1185">Reference proteome</keyword>
<evidence type="ECO:0000256" key="3">
    <source>
        <dbReference type="ARBA" id="ARBA00023274"/>
    </source>
</evidence>
<gene>
    <name evidence="5" type="ORF">CANTADRAFT_55629</name>
</gene>
<reference evidence="6" key="1">
    <citation type="submission" date="2016-05" db="EMBL/GenBank/DDBJ databases">
        <title>Comparative genomics of biotechnologically important yeasts.</title>
        <authorList>
            <consortium name="DOE Joint Genome Institute"/>
            <person name="Riley R."/>
            <person name="Haridas S."/>
            <person name="Wolfe K.H."/>
            <person name="Lopes M.R."/>
            <person name="Hittinger C.T."/>
            <person name="Goker M."/>
            <person name="Salamov A."/>
            <person name="Wisecaver J."/>
            <person name="Long T.M."/>
            <person name="Aerts A.L."/>
            <person name="Barry K."/>
            <person name="Choi C."/>
            <person name="Clum A."/>
            <person name="Coughlan A.Y."/>
            <person name="Deshpande S."/>
            <person name="Douglass A.P."/>
            <person name="Hanson S.J."/>
            <person name="Klenk H.-P."/>
            <person name="Labutti K."/>
            <person name="Lapidus A."/>
            <person name="Lindquist E."/>
            <person name="Lipzen A."/>
            <person name="Meier-Kolthoff J.P."/>
            <person name="Ohm R.A."/>
            <person name="Otillar R.P."/>
            <person name="Pangilinan J."/>
            <person name="Peng Y."/>
            <person name="Rokas A."/>
            <person name="Rosa C.A."/>
            <person name="Scheuner C."/>
            <person name="Sibirny A.A."/>
            <person name="Slot J.C."/>
            <person name="Stielow J.B."/>
            <person name="Sun H."/>
            <person name="Kurtzman C.P."/>
            <person name="Blackwell M."/>
            <person name="Grigoriev I.V."/>
            <person name="Jeffries T.W."/>
        </authorList>
    </citation>
    <scope>NUCLEOTIDE SEQUENCE [LARGE SCALE GENOMIC DNA]</scope>
    <source>
        <strain evidence="6">NRRL Y-17324</strain>
    </source>
</reference>
<name>A0A1E4SDW2_9ASCO</name>
<evidence type="ECO:0000313" key="5">
    <source>
        <dbReference type="EMBL" id="ODV77582.1"/>
    </source>
</evidence>
<dbReference type="FunFam" id="3.30.70.330:FF:000614">
    <property type="entry name" value="Mrp20p"/>
    <property type="match status" value="1"/>
</dbReference>
<dbReference type="InterPro" id="IPR012678">
    <property type="entry name" value="Ribosomal_uL23/eL15/eS24_sf"/>
</dbReference>
<evidence type="ECO:0000256" key="1">
    <source>
        <dbReference type="ARBA" id="ARBA00006700"/>
    </source>
</evidence>
<dbReference type="STRING" id="984487.A0A1E4SDW2"/>
<dbReference type="PANTHER" id="PTHR12059">
    <property type="entry name" value="RIBOSOMAL PROTEIN L23-RELATED"/>
    <property type="match status" value="1"/>
</dbReference>
<proteinExistence type="inferred from homology"/>
<keyword evidence="2" id="KW-0689">Ribosomal protein</keyword>
<keyword evidence="3" id="KW-0687">Ribonucleoprotein</keyword>
<evidence type="ECO:0000256" key="2">
    <source>
        <dbReference type="ARBA" id="ARBA00022980"/>
    </source>
</evidence>
<dbReference type="GO" id="GO:0003735">
    <property type="term" value="F:structural constituent of ribosome"/>
    <property type="evidence" value="ECO:0007669"/>
    <property type="project" value="EnsemblFungi"/>
</dbReference>
<organism evidence="5 6">
    <name type="scientific">Suhomyces tanzawaensis NRRL Y-17324</name>
    <dbReference type="NCBI Taxonomy" id="984487"/>
    <lineage>
        <taxon>Eukaryota</taxon>
        <taxon>Fungi</taxon>
        <taxon>Dikarya</taxon>
        <taxon>Ascomycota</taxon>
        <taxon>Saccharomycotina</taxon>
        <taxon>Pichiomycetes</taxon>
        <taxon>Debaryomycetaceae</taxon>
        <taxon>Suhomyces</taxon>
    </lineage>
</organism>
<evidence type="ECO:0000256" key="4">
    <source>
        <dbReference type="ARBA" id="ARBA00039977"/>
    </source>
</evidence>
<dbReference type="OrthoDB" id="275582at2759"/>
<evidence type="ECO:0000313" key="6">
    <source>
        <dbReference type="Proteomes" id="UP000094285"/>
    </source>
</evidence>
<dbReference type="GO" id="GO:0032543">
    <property type="term" value="P:mitochondrial translation"/>
    <property type="evidence" value="ECO:0007669"/>
    <property type="project" value="EnsemblFungi"/>
</dbReference>
<dbReference type="AlphaFoldDB" id="A0A1E4SDW2"/>
<dbReference type="GeneID" id="30984605"/>
<dbReference type="Proteomes" id="UP000094285">
    <property type="component" value="Unassembled WGS sequence"/>
</dbReference>
<dbReference type="RefSeq" id="XP_020062704.1">
    <property type="nucleotide sequence ID" value="XM_020210469.1"/>
</dbReference>
<comment type="similarity">
    <text evidence="1">Belongs to the universal ribosomal protein uL23 family.</text>
</comment>
<dbReference type="SUPFAM" id="SSF54189">
    <property type="entry name" value="Ribosomal proteins S24e, L23 and L15e"/>
    <property type="match status" value="1"/>
</dbReference>
<sequence>MFLSNIWKRALHYKQTPKSYPKINVKDVVLDKPRVGFRKEREPLISQSVTDTLFPNTEIKKRYIEAGKPVPIKYRSNSDAIARRNYEKYQEEVMTGQPHFRVGENKIYFPSGRICLLRPNAKHTPYQAKFLVPKSMNKMDLRDYLWNVYGLRALNVTVQLLHGRFQRDAFAYARYRLPQYKKMTVDMAEPFIWPEVSPELVEQAENDYRNEVKVIELKNGRGSDLLKPIEGFDGMYASPELPDAFVSRKWRKQGETDVQKHTAQVEEKTEKDLVGKFLGL</sequence>
<protein>
    <recommendedName>
        <fullName evidence="4">Large ribosomal subunit protein uL23m</fullName>
    </recommendedName>
</protein>